<dbReference type="Proteomes" id="UP001519460">
    <property type="component" value="Unassembled WGS sequence"/>
</dbReference>
<dbReference type="AlphaFoldDB" id="A0ABD0K1R5"/>
<protein>
    <submittedName>
        <fullName evidence="1">Uncharacterized protein</fullName>
    </submittedName>
</protein>
<sequence>MHVLRTAETAHSFAAFVFIKFYLSPLCEKKKKRNALSAKTVSVFTQLLHSLQKAEKVYVKPAVLSDYRSLSRPHRHTENDTPERFCHGQLLSQSSVEASKAHPRDTPVVLVNHRSQVSRYTYNVINSQTFK</sequence>
<reference evidence="1 2" key="1">
    <citation type="journal article" date="2023" name="Sci. Data">
        <title>Genome assembly of the Korean intertidal mud-creeper Batillaria attramentaria.</title>
        <authorList>
            <person name="Patra A.K."/>
            <person name="Ho P.T."/>
            <person name="Jun S."/>
            <person name="Lee S.J."/>
            <person name="Kim Y."/>
            <person name="Won Y.J."/>
        </authorList>
    </citation>
    <scope>NUCLEOTIDE SEQUENCE [LARGE SCALE GENOMIC DNA]</scope>
    <source>
        <strain evidence="1">Wonlab-2016</strain>
    </source>
</reference>
<proteinExistence type="predicted"/>
<evidence type="ECO:0000313" key="1">
    <source>
        <dbReference type="EMBL" id="KAK7481113.1"/>
    </source>
</evidence>
<keyword evidence="2" id="KW-1185">Reference proteome</keyword>
<organism evidence="1 2">
    <name type="scientific">Batillaria attramentaria</name>
    <dbReference type="NCBI Taxonomy" id="370345"/>
    <lineage>
        <taxon>Eukaryota</taxon>
        <taxon>Metazoa</taxon>
        <taxon>Spiralia</taxon>
        <taxon>Lophotrochozoa</taxon>
        <taxon>Mollusca</taxon>
        <taxon>Gastropoda</taxon>
        <taxon>Caenogastropoda</taxon>
        <taxon>Sorbeoconcha</taxon>
        <taxon>Cerithioidea</taxon>
        <taxon>Batillariidae</taxon>
        <taxon>Batillaria</taxon>
    </lineage>
</organism>
<evidence type="ECO:0000313" key="2">
    <source>
        <dbReference type="Proteomes" id="UP001519460"/>
    </source>
</evidence>
<accession>A0ABD0K1R5</accession>
<comment type="caution">
    <text evidence="1">The sequence shown here is derived from an EMBL/GenBank/DDBJ whole genome shotgun (WGS) entry which is preliminary data.</text>
</comment>
<gene>
    <name evidence="1" type="ORF">BaRGS_00027653</name>
</gene>
<name>A0ABD0K1R5_9CAEN</name>
<dbReference type="EMBL" id="JACVVK020000267">
    <property type="protein sequence ID" value="KAK7481113.1"/>
    <property type="molecule type" value="Genomic_DNA"/>
</dbReference>